<reference evidence="14" key="1">
    <citation type="journal article" date="2023" name="BMC Genomics">
        <title>Chromosome-level genome assemblies of Cutaneotrichosporon spp. (Trichosporonales, Basidiomycota) reveal imbalanced evolution between nucleotide sequences and chromosome synteny.</title>
        <authorList>
            <person name="Kobayashi Y."/>
            <person name="Kayamori A."/>
            <person name="Aoki K."/>
            <person name="Shiwa Y."/>
            <person name="Matsutani M."/>
            <person name="Fujita N."/>
            <person name="Sugita T."/>
            <person name="Iwasaki W."/>
            <person name="Tanaka N."/>
            <person name="Takashima M."/>
        </authorList>
    </citation>
    <scope>NUCLEOTIDE SEQUENCE</scope>
    <source>
        <strain evidence="14">HIS016</strain>
    </source>
</reference>
<evidence type="ECO:0000256" key="11">
    <source>
        <dbReference type="ARBA" id="ARBA00031871"/>
    </source>
</evidence>
<keyword evidence="3" id="KW-0285">Flavoprotein</keyword>
<name>A0AAD3TXE4_9TREE</name>
<evidence type="ECO:0000256" key="2">
    <source>
        <dbReference type="ARBA" id="ARBA00012393"/>
    </source>
</evidence>
<evidence type="ECO:0000256" key="3">
    <source>
        <dbReference type="ARBA" id="ARBA00022630"/>
    </source>
</evidence>
<keyword evidence="9" id="KW-0067">ATP-binding</keyword>
<keyword evidence="15" id="KW-1185">Reference proteome</keyword>
<evidence type="ECO:0000256" key="12">
    <source>
        <dbReference type="ARBA" id="ARBA00049494"/>
    </source>
</evidence>
<evidence type="ECO:0000256" key="7">
    <source>
        <dbReference type="ARBA" id="ARBA00022741"/>
    </source>
</evidence>
<keyword evidence="5" id="KW-0808">Transferase</keyword>
<evidence type="ECO:0000313" key="14">
    <source>
        <dbReference type="EMBL" id="GMK58182.1"/>
    </source>
</evidence>
<evidence type="ECO:0000256" key="9">
    <source>
        <dbReference type="ARBA" id="ARBA00022840"/>
    </source>
</evidence>
<dbReference type="GO" id="GO:0003919">
    <property type="term" value="F:FMN adenylyltransferase activity"/>
    <property type="evidence" value="ECO:0007669"/>
    <property type="project" value="UniProtKB-EC"/>
</dbReference>
<comment type="caution">
    <text evidence="14">The sequence shown here is derived from an EMBL/GenBank/DDBJ whole genome shotgun (WGS) entry which is preliminary data.</text>
</comment>
<feature type="domain" description="Phosphoadenosine phosphosulphate reductase" evidence="13">
    <location>
        <begin position="195"/>
        <end position="268"/>
    </location>
</feature>
<protein>
    <recommendedName>
        <fullName evidence="2">FAD synthase</fullName>
        <ecNumber evidence="2">2.7.7.2</ecNumber>
    </recommendedName>
    <alternativeName>
        <fullName evidence="10">FAD pyrophosphorylase</fullName>
    </alternativeName>
    <alternativeName>
        <fullName evidence="11">FMN adenylyltransferase</fullName>
    </alternativeName>
</protein>
<evidence type="ECO:0000256" key="5">
    <source>
        <dbReference type="ARBA" id="ARBA00022679"/>
    </source>
</evidence>
<accession>A0AAD3TXE4</accession>
<dbReference type="InterPro" id="IPR014729">
    <property type="entry name" value="Rossmann-like_a/b/a_fold"/>
</dbReference>
<evidence type="ECO:0000256" key="8">
    <source>
        <dbReference type="ARBA" id="ARBA00022827"/>
    </source>
</evidence>
<dbReference type="Gene3D" id="3.40.50.620">
    <property type="entry name" value="HUPs"/>
    <property type="match status" value="1"/>
</dbReference>
<evidence type="ECO:0000313" key="15">
    <source>
        <dbReference type="Proteomes" id="UP001222932"/>
    </source>
</evidence>
<keyword evidence="7" id="KW-0547">Nucleotide-binding</keyword>
<evidence type="ECO:0000256" key="1">
    <source>
        <dbReference type="ARBA" id="ARBA00004726"/>
    </source>
</evidence>
<keyword evidence="8" id="KW-0274">FAD</keyword>
<evidence type="ECO:0000259" key="13">
    <source>
        <dbReference type="Pfam" id="PF01507"/>
    </source>
</evidence>
<dbReference type="Pfam" id="PF01507">
    <property type="entry name" value="PAPS_reduct"/>
    <property type="match status" value="1"/>
</dbReference>
<comment type="pathway">
    <text evidence="1">Cofactor biosynthesis; FAD biosynthesis; FAD from FMN: step 1/1.</text>
</comment>
<dbReference type="PANTHER" id="PTHR23293">
    <property type="entry name" value="FAD SYNTHETASE-RELATED FMN ADENYLYLTRANSFERASE"/>
    <property type="match status" value="1"/>
</dbReference>
<dbReference type="EC" id="2.7.7.2" evidence="2"/>
<dbReference type="SUPFAM" id="SSF52402">
    <property type="entry name" value="Adenine nucleotide alpha hydrolases-like"/>
    <property type="match status" value="2"/>
</dbReference>
<gene>
    <name evidence="14" type="primary">FAD1</name>
    <name evidence="14" type="ORF">CspeluHIS016_0502140</name>
</gene>
<evidence type="ECO:0000256" key="6">
    <source>
        <dbReference type="ARBA" id="ARBA00022695"/>
    </source>
</evidence>
<organism evidence="14 15">
    <name type="scientific">Cutaneotrichosporon spelunceum</name>
    <dbReference type="NCBI Taxonomy" id="1672016"/>
    <lineage>
        <taxon>Eukaryota</taxon>
        <taxon>Fungi</taxon>
        <taxon>Dikarya</taxon>
        <taxon>Basidiomycota</taxon>
        <taxon>Agaricomycotina</taxon>
        <taxon>Tremellomycetes</taxon>
        <taxon>Trichosporonales</taxon>
        <taxon>Trichosporonaceae</taxon>
        <taxon>Cutaneotrichosporon</taxon>
    </lineage>
</organism>
<proteinExistence type="predicted"/>
<evidence type="ECO:0000256" key="4">
    <source>
        <dbReference type="ARBA" id="ARBA00022643"/>
    </source>
</evidence>
<dbReference type="AlphaFoldDB" id="A0AAD3TXE4"/>
<dbReference type="PANTHER" id="PTHR23293:SF9">
    <property type="entry name" value="FAD SYNTHASE"/>
    <property type="match status" value="1"/>
</dbReference>
<dbReference type="GO" id="GO:0006747">
    <property type="term" value="P:FAD biosynthetic process"/>
    <property type="evidence" value="ECO:0007669"/>
    <property type="project" value="TreeGrafter"/>
</dbReference>
<dbReference type="CDD" id="cd23948">
    <property type="entry name" value="FAD_synthase"/>
    <property type="match status" value="1"/>
</dbReference>
<dbReference type="EMBL" id="BTCM01000005">
    <property type="protein sequence ID" value="GMK58182.1"/>
    <property type="molecule type" value="Genomic_DNA"/>
</dbReference>
<reference evidence="14" key="2">
    <citation type="submission" date="2023-06" db="EMBL/GenBank/DDBJ databases">
        <authorList>
            <person name="Kobayashi Y."/>
            <person name="Kayamori A."/>
            <person name="Aoki K."/>
            <person name="Shiwa Y."/>
            <person name="Fujita N."/>
            <person name="Sugita T."/>
            <person name="Iwasaki W."/>
            <person name="Tanaka N."/>
            <person name="Takashima M."/>
        </authorList>
    </citation>
    <scope>NUCLEOTIDE SEQUENCE</scope>
    <source>
        <strain evidence="14">HIS016</strain>
    </source>
</reference>
<sequence>MAYITAGDLDRVLERAKGKDSLGVKLAAAIALIDGVLDDHGEEAVALSFNGGKDCTVLLHLFAAVLYARHNTPSHPPPRAVLPVVSPAPPHDEPVLSPSFRAYLEGPAAPPPPLPANVANGEQARSATHHMPTHGSAAVLYPPIRSVYFTAPNPFPTLERFVIDSATRYRLDLWRFGGGMKSALSEYLGCGGGKDVRAILLGTRQGDPNGNVAVLAPTDPSWPQVLRVHPVLDWSYAEVWQFLRELDVPWCTLYDEGFTSLGSTHNTARNPLLKTDAGYEPAWKLQDPSQERAGRGLKTT</sequence>
<keyword evidence="4" id="KW-0288">FMN</keyword>
<dbReference type="GO" id="GO:0005524">
    <property type="term" value="F:ATP binding"/>
    <property type="evidence" value="ECO:0007669"/>
    <property type="project" value="UniProtKB-KW"/>
</dbReference>
<dbReference type="InterPro" id="IPR002500">
    <property type="entry name" value="PAPS_reduct_dom"/>
</dbReference>
<dbReference type="Proteomes" id="UP001222932">
    <property type="component" value="Unassembled WGS sequence"/>
</dbReference>
<keyword evidence="6" id="KW-0548">Nucleotidyltransferase</keyword>
<comment type="catalytic activity">
    <reaction evidence="12">
        <text>FMN + ATP + H(+) = FAD + diphosphate</text>
        <dbReference type="Rhea" id="RHEA:17237"/>
        <dbReference type="ChEBI" id="CHEBI:15378"/>
        <dbReference type="ChEBI" id="CHEBI:30616"/>
        <dbReference type="ChEBI" id="CHEBI:33019"/>
        <dbReference type="ChEBI" id="CHEBI:57692"/>
        <dbReference type="ChEBI" id="CHEBI:58210"/>
        <dbReference type="EC" id="2.7.7.2"/>
    </reaction>
</comment>
<evidence type="ECO:0000256" key="10">
    <source>
        <dbReference type="ARBA" id="ARBA00031145"/>
    </source>
</evidence>